<dbReference type="EMBL" id="MRCU01000005">
    <property type="protein sequence ID" value="RKK17986.1"/>
    <property type="molecule type" value="Genomic_DNA"/>
</dbReference>
<organism evidence="1 2">
    <name type="scientific">Fusarium oxysporum f. sp. cepae</name>
    <dbReference type="NCBI Taxonomy" id="396571"/>
    <lineage>
        <taxon>Eukaryota</taxon>
        <taxon>Fungi</taxon>
        <taxon>Dikarya</taxon>
        <taxon>Ascomycota</taxon>
        <taxon>Pezizomycotina</taxon>
        <taxon>Sordariomycetes</taxon>
        <taxon>Hypocreomycetidae</taxon>
        <taxon>Hypocreales</taxon>
        <taxon>Nectriaceae</taxon>
        <taxon>Fusarium</taxon>
        <taxon>Fusarium oxysporum species complex</taxon>
    </lineage>
</organism>
<accession>A0A3L6NJN0</accession>
<reference evidence="1 2" key="1">
    <citation type="journal article" date="2018" name="Sci. Rep.">
        <title>Characterisation of pathogen-specific regions and novel effector candidates in Fusarium oxysporum f. sp. cepae.</title>
        <authorList>
            <person name="Armitage A.D."/>
            <person name="Taylor A."/>
            <person name="Sobczyk M.K."/>
            <person name="Baxter L."/>
            <person name="Greenfield B.P."/>
            <person name="Bates H.J."/>
            <person name="Wilson F."/>
            <person name="Jackson A.C."/>
            <person name="Ott S."/>
            <person name="Harrison R.J."/>
            <person name="Clarkson J.P."/>
        </authorList>
    </citation>
    <scope>NUCLEOTIDE SEQUENCE [LARGE SCALE GENOMIC DNA]</scope>
    <source>
        <strain evidence="1 2">FoC_Fus2</strain>
    </source>
</reference>
<evidence type="ECO:0000313" key="2">
    <source>
        <dbReference type="Proteomes" id="UP000270866"/>
    </source>
</evidence>
<comment type="caution">
    <text evidence="1">The sequence shown here is derived from an EMBL/GenBank/DDBJ whole genome shotgun (WGS) entry which is preliminary data.</text>
</comment>
<sequence>MRRAADILSDLSIGSQTVSLHLDVLDERPGDASLDALVDVISNVPVLIEVPQVKTVGLCYATRAAKASFPVLIFDLLTEPFSIIIYGPVDRIRDHQICQVHYRW</sequence>
<evidence type="ECO:0000313" key="1">
    <source>
        <dbReference type="EMBL" id="RKK17986.1"/>
    </source>
</evidence>
<name>A0A3L6NJN0_FUSOX</name>
<dbReference type="Proteomes" id="UP000270866">
    <property type="component" value="Unassembled WGS sequence"/>
</dbReference>
<protein>
    <submittedName>
        <fullName evidence="1">Uncharacterized protein</fullName>
    </submittedName>
</protein>
<dbReference type="AlphaFoldDB" id="A0A3L6NJN0"/>
<gene>
    <name evidence="1" type="ORF">BFJ65_g8305</name>
</gene>
<proteinExistence type="predicted"/>